<gene>
    <name evidence="13" type="ORF">HCJ92_10665</name>
</gene>
<dbReference type="InterPro" id="IPR032821">
    <property type="entry name" value="PKS_assoc"/>
</dbReference>
<dbReference type="InterPro" id="IPR006162">
    <property type="entry name" value="Ppantetheine_attach_site"/>
</dbReference>
<dbReference type="PROSITE" id="PS52019">
    <property type="entry name" value="PKS_MFAS_DH"/>
    <property type="match status" value="1"/>
</dbReference>
<evidence type="ECO:0000256" key="2">
    <source>
        <dbReference type="ARBA" id="ARBA00022450"/>
    </source>
</evidence>
<evidence type="ECO:0000259" key="12">
    <source>
        <dbReference type="PROSITE" id="PS52019"/>
    </source>
</evidence>
<dbReference type="PROSITE" id="PS52004">
    <property type="entry name" value="KS3_2"/>
    <property type="match status" value="2"/>
</dbReference>
<evidence type="ECO:0000256" key="8">
    <source>
        <dbReference type="PROSITE-ProRule" id="PRU01363"/>
    </source>
</evidence>
<dbReference type="Gene3D" id="3.40.47.10">
    <property type="match status" value="2"/>
</dbReference>
<protein>
    <submittedName>
        <fullName evidence="13">SDR family NAD(P)-dependent oxidoreductase</fullName>
    </submittedName>
</protein>
<dbReference type="Pfam" id="PF02801">
    <property type="entry name" value="Ketoacyl-synt_C"/>
    <property type="match status" value="2"/>
</dbReference>
<dbReference type="Gene3D" id="3.40.366.10">
    <property type="entry name" value="Malonyl-Coenzyme A Acyl Carrier Protein, domain 2"/>
    <property type="match status" value="2"/>
</dbReference>
<dbReference type="Gene3D" id="1.10.1200.10">
    <property type="entry name" value="ACP-like"/>
    <property type="match status" value="2"/>
</dbReference>
<dbReference type="Pfam" id="PF16197">
    <property type="entry name" value="KAsynt_C_assoc"/>
    <property type="match status" value="2"/>
</dbReference>
<evidence type="ECO:0000256" key="4">
    <source>
        <dbReference type="ARBA" id="ARBA00022679"/>
    </source>
</evidence>
<keyword evidence="3" id="KW-0597">Phosphoprotein</keyword>
<dbReference type="InterPro" id="IPR049900">
    <property type="entry name" value="PKS_mFAS_DH"/>
</dbReference>
<feature type="active site" description="Proton donor; for dehydratase activity" evidence="8">
    <location>
        <position position="1253"/>
    </location>
</feature>
<dbReference type="InterPro" id="IPR016036">
    <property type="entry name" value="Malonyl_transacylase_ACP-bd"/>
</dbReference>
<dbReference type="PANTHER" id="PTHR43775:SF51">
    <property type="entry name" value="INACTIVE PHENOLPHTHIOCEROL SYNTHESIS POLYKETIDE SYNTHASE TYPE I PKS1-RELATED"/>
    <property type="match status" value="1"/>
</dbReference>
<dbReference type="SUPFAM" id="SSF52151">
    <property type="entry name" value="FabD/lysophospholipase-like"/>
    <property type="match status" value="2"/>
</dbReference>
<comment type="caution">
    <text evidence="13">The sequence shown here is derived from an EMBL/GenBank/DDBJ whole genome shotgun (WGS) entry which is preliminary data.</text>
</comment>
<dbReference type="InterPro" id="IPR020841">
    <property type="entry name" value="PKS_Beta-ketoAc_synthase_dom"/>
</dbReference>
<feature type="domain" description="Ketosynthase family 3 (KS3)" evidence="11">
    <location>
        <begin position="126"/>
        <end position="553"/>
    </location>
</feature>
<dbReference type="InterPro" id="IPR036291">
    <property type="entry name" value="NAD(P)-bd_dom_sf"/>
</dbReference>
<evidence type="ECO:0000259" key="11">
    <source>
        <dbReference type="PROSITE" id="PS52004"/>
    </source>
</evidence>
<dbReference type="InterPro" id="IPR009081">
    <property type="entry name" value="PP-bd_ACP"/>
</dbReference>
<dbReference type="Gene3D" id="3.10.129.110">
    <property type="entry name" value="Polyketide synthase dehydratase"/>
    <property type="match status" value="1"/>
</dbReference>
<dbReference type="InterPro" id="IPR050091">
    <property type="entry name" value="PKS_NRPS_Biosynth_Enz"/>
</dbReference>
<evidence type="ECO:0000313" key="14">
    <source>
        <dbReference type="Proteomes" id="UP000746503"/>
    </source>
</evidence>
<dbReference type="Pfam" id="PF00109">
    <property type="entry name" value="ketoacyl-synt"/>
    <property type="match status" value="2"/>
</dbReference>
<evidence type="ECO:0000256" key="9">
    <source>
        <dbReference type="SAM" id="MobiDB-lite"/>
    </source>
</evidence>
<dbReference type="SUPFAM" id="SSF53901">
    <property type="entry name" value="Thiolase-like"/>
    <property type="match status" value="2"/>
</dbReference>
<dbReference type="InterPro" id="IPR013968">
    <property type="entry name" value="PKS_KR"/>
</dbReference>
<dbReference type="SMART" id="SM00823">
    <property type="entry name" value="PKS_PP"/>
    <property type="match status" value="2"/>
</dbReference>
<dbReference type="InterPro" id="IPR001227">
    <property type="entry name" value="Ac_transferase_dom_sf"/>
</dbReference>
<dbReference type="SMART" id="SM01294">
    <property type="entry name" value="PKS_PP_betabranch"/>
    <property type="match status" value="1"/>
</dbReference>
<feature type="non-terminal residue" evidence="13">
    <location>
        <position position="2511"/>
    </location>
</feature>
<feature type="compositionally biased region" description="Basic and acidic residues" evidence="9">
    <location>
        <begin position="1877"/>
        <end position="1888"/>
    </location>
</feature>
<dbReference type="Pfam" id="PF08659">
    <property type="entry name" value="KR"/>
    <property type="match status" value="1"/>
</dbReference>
<dbReference type="SUPFAM" id="SSF47336">
    <property type="entry name" value="ACP-like"/>
    <property type="match status" value="2"/>
</dbReference>
<dbReference type="InterPro" id="IPR020806">
    <property type="entry name" value="PKS_PP-bd"/>
</dbReference>
<dbReference type="InterPro" id="IPR049552">
    <property type="entry name" value="PKS_DH_N"/>
</dbReference>
<dbReference type="CDD" id="cd00833">
    <property type="entry name" value="PKS"/>
    <property type="match status" value="2"/>
</dbReference>
<dbReference type="Pfam" id="PF00698">
    <property type="entry name" value="Acyl_transf_1"/>
    <property type="match status" value="2"/>
</dbReference>
<evidence type="ECO:0000313" key="13">
    <source>
        <dbReference type="EMBL" id="NJP66737.1"/>
    </source>
</evidence>
<dbReference type="SMART" id="SM00825">
    <property type="entry name" value="PKS_KS"/>
    <property type="match status" value="2"/>
</dbReference>
<feature type="domain" description="PKS/mFAS DH" evidence="12">
    <location>
        <begin position="1050"/>
        <end position="1332"/>
    </location>
</feature>
<keyword evidence="14" id="KW-1185">Reference proteome</keyword>
<dbReference type="SMART" id="SM00826">
    <property type="entry name" value="PKS_DH"/>
    <property type="match status" value="1"/>
</dbReference>
<comment type="pathway">
    <text evidence="1">Antibiotic biosynthesis.</text>
</comment>
<proteinExistence type="predicted"/>
<keyword evidence="2" id="KW-0596">Phosphopantetheine</keyword>
<feature type="region of interest" description="Disordered" evidence="9">
    <location>
        <begin position="1868"/>
        <end position="1891"/>
    </location>
</feature>
<feature type="region of interest" description="C-terminal hotdog fold" evidence="8">
    <location>
        <begin position="1192"/>
        <end position="1332"/>
    </location>
</feature>
<keyword evidence="7" id="KW-0012">Acyltransferase</keyword>
<dbReference type="Pfam" id="PF21089">
    <property type="entry name" value="PKS_DH_N"/>
    <property type="match status" value="1"/>
</dbReference>
<evidence type="ECO:0000256" key="1">
    <source>
        <dbReference type="ARBA" id="ARBA00004792"/>
    </source>
</evidence>
<dbReference type="Pfam" id="PF14765">
    <property type="entry name" value="PS-DH"/>
    <property type="match status" value="1"/>
</dbReference>
<dbReference type="InterPro" id="IPR016039">
    <property type="entry name" value="Thiolase-like"/>
</dbReference>
<dbReference type="InterPro" id="IPR049551">
    <property type="entry name" value="PKS_DH_C"/>
</dbReference>
<dbReference type="Gene3D" id="3.30.70.3290">
    <property type="match status" value="2"/>
</dbReference>
<dbReference type="SUPFAM" id="SSF55048">
    <property type="entry name" value="Probable ACP-binding domain of malonyl-CoA ACP transacylase"/>
    <property type="match status" value="1"/>
</dbReference>
<evidence type="ECO:0000259" key="10">
    <source>
        <dbReference type="PROSITE" id="PS50075"/>
    </source>
</evidence>
<dbReference type="Pfam" id="PF22953">
    <property type="entry name" value="SpnB_Rossmann"/>
    <property type="match status" value="1"/>
</dbReference>
<dbReference type="InterPro" id="IPR016035">
    <property type="entry name" value="Acyl_Trfase/lysoPLipase"/>
</dbReference>
<dbReference type="InterPro" id="IPR055123">
    <property type="entry name" value="SpnB-like_Rossmann"/>
</dbReference>
<name>A0ABX1AQK7_9ACTN</name>
<dbReference type="Gene3D" id="3.40.50.720">
    <property type="entry name" value="NAD(P)-binding Rossmann-like Domain"/>
    <property type="match status" value="1"/>
</dbReference>
<evidence type="ECO:0000256" key="6">
    <source>
        <dbReference type="ARBA" id="ARBA00023268"/>
    </source>
</evidence>
<feature type="region of interest" description="N-terminal hotdog fold" evidence="8">
    <location>
        <begin position="1050"/>
        <end position="1175"/>
    </location>
</feature>
<keyword evidence="4" id="KW-0808">Transferase</keyword>
<evidence type="ECO:0000256" key="3">
    <source>
        <dbReference type="ARBA" id="ARBA00022553"/>
    </source>
</evidence>
<feature type="domain" description="Ketosynthase family 3 (KS3)" evidence="11">
    <location>
        <begin position="1889"/>
        <end position="2315"/>
    </location>
</feature>
<dbReference type="InterPro" id="IPR014043">
    <property type="entry name" value="Acyl_transferase_dom"/>
</dbReference>
<dbReference type="Proteomes" id="UP000746503">
    <property type="component" value="Unassembled WGS sequence"/>
</dbReference>
<evidence type="ECO:0000256" key="5">
    <source>
        <dbReference type="ARBA" id="ARBA00023194"/>
    </source>
</evidence>
<dbReference type="SMART" id="SM00827">
    <property type="entry name" value="PKS_AT"/>
    <property type="match status" value="1"/>
</dbReference>
<feature type="domain" description="Carrier" evidence="10">
    <location>
        <begin position="1788"/>
        <end position="1863"/>
    </location>
</feature>
<dbReference type="InterPro" id="IPR057326">
    <property type="entry name" value="KR_dom"/>
</dbReference>
<accession>A0ABX1AQK7</accession>
<feature type="active site" description="Proton acceptor; for dehydratase activity" evidence="8">
    <location>
        <position position="1082"/>
    </location>
</feature>
<organism evidence="13 14">
    <name type="scientific">Streptomyces spiramenti</name>
    <dbReference type="NCBI Taxonomy" id="2720606"/>
    <lineage>
        <taxon>Bacteria</taxon>
        <taxon>Bacillati</taxon>
        <taxon>Actinomycetota</taxon>
        <taxon>Actinomycetes</taxon>
        <taxon>Kitasatosporales</taxon>
        <taxon>Streptomycetaceae</taxon>
        <taxon>Streptomyces</taxon>
    </lineage>
</organism>
<dbReference type="EMBL" id="JAAVJB010000066">
    <property type="protein sequence ID" value="NJP66737.1"/>
    <property type="molecule type" value="Genomic_DNA"/>
</dbReference>
<dbReference type="InterPro" id="IPR018201">
    <property type="entry name" value="Ketoacyl_synth_AS"/>
</dbReference>
<dbReference type="InterPro" id="IPR020807">
    <property type="entry name" value="PKS_DH"/>
</dbReference>
<dbReference type="SMART" id="SM00822">
    <property type="entry name" value="PKS_KR"/>
    <property type="match status" value="1"/>
</dbReference>
<keyword evidence="6" id="KW-0511">Multifunctional enzyme</keyword>
<sequence length="2511" mass="261781">MSESVSANPGPEHPWAGLTAAEREHLLLDLVHRHTVAALRQVTGVEPDAEDGAVSFRDLGFDSLAAVDLQERLTADTGLPLPPTVAFDHPSQQALAGHLATLLAGDGPLTGTRAPLLPAGETGDADDPVAVVGIGCRYPGGVTSPDELWRLVAGGVHATGEFPTDRGWDLGRLYDPDPDNPGTSYARTGGFLYDAAEFDASFFGISPREASAMDPQQRVVLETAWEALERAGIDPASLRGSLAGVYIGAEAQEYGPRLHEAPAGLDGYLLTGVAPSAVSGRVAYVLGTEGPTLTVDTACSGSLVALHLAARAVQRGDCTMAIAGGVAVMAGPGVFTSFSRQRGLAPDGRCKAFAAAADGTGFAEGAGILVLERLSEARRQGHRVLGLIRGSAINSDGASNGLTAPNGLSQQRVIEQALADAGVTPDQVDAVEAHGTGTTLGDPIEAGALLATYGQGRPEERPLWLGSVKSNLGHTQAAAGVAGVIKMLMAMRHRELPATLHVDEPSPHVDWSSGQVSLLLSSRSWPEREDRPRRAGVSSFGVSGTNAHLIVEEPPVDTAGLSAPVATTAPAADTAAAPDHAPDGQPRLLPWALSARTPEALAAQAGRLQAFLGAGENRDLPPADIAAALAGRTTMEHRAVILAGDRDDALHGLFALAAGQPHPEVFRGAAVKGKLAYLLTGQGAQRAEAGRELYDAYPEFARALDETAGYLDLQLERPLREVLFAPAGTPGARLLDRTAYAQPALFALEVALFRLLESWGLVPDYLLGHSVGEITAAHLAGVFSLDDACTLIAARGRLMDELPPGGAMLSVRATEQDMRALLGELDPAGNRLSIAAVNGPATVVVSGDEDAIEEVAGRCAAAGHATARLRVSHAFHSARLEPVLADYRAIAELLDYAPPRIPVVSNLTGRTATTEELTSPEYWVRHARETVQFRDGIRHLTERGVRTFLELGPDPVLSTLAEACLDPSRHEHPPVALAVLRRGRGEVRELLTAVARAQVRGARVEWSAHTGMPAARVDLPTYPFQRQRYWLSPAATGHDVVGLGQDPVEHQLLGAAVALAGSDALLLTGRISLDSHPWLADHVIAGVPLFPATAFVELALRAGQQTDCPTIHDLTLEQPLRLQEGAGTALQVVVREPDPAGRRPVEFYARAEDAPLDTPWTRHAAGLLSHGPDTPPPTAADAGLTAWPPPDAEPLDLDGFYADLGDQGYGYGPAFQGLRAAWRGDGAIFAEVELPSRSERATTPFALHPALLDSVLHITDLLGEKPPADAPVRLPFAWRGVTLHATAATALRARISTAAAGGVSLDLADGHGRPVASVTSYQTRAVADTPFAGNRGGLYQVQWQVLPGDTSDAPDTVVDWAEFDTAPATGTPSRVLLRCDINRSGGRSALYRVLDAVRTWSTDERRGASRLVIVTRGALAVRPGDIPAADPTLAAVRGLVRSAIAEQPGRFQLLDVDEAVWQQPGGPAVARAVASDEPELAVRDGEVLVPRLARTREASTTAREWDPNGTVLVTGGTGGLGGLVARHLAARHGVRRLLLVSRRGPDAPGAAELAAEATAAGARVDVLACDVADRADLSRVLDRIPAAHPLTAVVHTAGVLDDGLADSLTAERLDAVLAPKADAAWNLHELTRDLDLAGFVLFSSASGLLDGAGQGSYAAANAALDALAAHRHAIGLPATSLAWGTWAGDRGMAARLDDAARRRMARQGMPELSADDSLALLDAALRRPEPCLVPVDIDAATVRARPDGVPHLLRGLVRPAPRRGVPAVAGTPAATAGLERLPAADRERAALALVREHAATVLGHAASTAIAPDRAFDASGFDSLAAIELRNLLNKDTGLTLPATLVFDYPNPRALAGHIAAALADTAGAASRTTGDATDRAGGPRDGSDDPIAIVGMSCRFPGGISTPEEFWTLLENGTDAVSGFPTDRGWDLTTLCDPEPGRPGRSAAHEGGFLYEAADFDAELFGISPREALAMDPQQRLLLETTWEAVERAGIDPASLRGSRTGVFAGVMYHDWGTRLGEVPEDIAGYLGNGSLASVVSGRVAYALGLEGPAVTVDTACSSSLVALHWAIQALQAGECSLALAGGVTVMSTPDTFTDFTRQGGLSPEGRCKSFGAGADGVGWAEGVGVLAVERLSDARRNGHPVLAVIRGSAVNQDGASNGLTAPNGPSQQRVIEQALANGGLTSRQVDAVEGHGTGTTLGDPIEAQALLATYGQGRDAERPLLLGSVKSNLGHTQAAAGVAGIIKMVLALHHERLPRTLHAGEPSSQVDWTTGAVELLTEPAAWPAGERTRRAGVSSFGISGTNAHVIIEQSPAFEVADDETPATPDAQPANRHALLPVPLSAETPGALAAQAARLVAAMTDDGPLAGADLASLAWSQADSRAALRERAVIPAPDRETLLRELSALAAGEASPGTLTGTLSDGDTAFLFAGQGSQRAGMGEGLRGAFPVFAAAFDEVCGELDRYLDAPVREVVAGGGDRLNETVWAQSSLFAFEVALFRLVESWGLA</sequence>
<dbReference type="PROSITE" id="PS00606">
    <property type="entry name" value="KS3_1"/>
    <property type="match status" value="1"/>
</dbReference>
<evidence type="ECO:0000256" key="7">
    <source>
        <dbReference type="ARBA" id="ARBA00023315"/>
    </source>
</evidence>
<dbReference type="PROSITE" id="PS50075">
    <property type="entry name" value="CARRIER"/>
    <property type="match status" value="2"/>
</dbReference>
<dbReference type="InterPro" id="IPR042104">
    <property type="entry name" value="PKS_dehydratase_sf"/>
</dbReference>
<dbReference type="SUPFAM" id="SSF51735">
    <property type="entry name" value="NAD(P)-binding Rossmann-fold domains"/>
    <property type="match status" value="2"/>
</dbReference>
<dbReference type="InterPro" id="IPR014031">
    <property type="entry name" value="Ketoacyl_synth_C"/>
</dbReference>
<dbReference type="PROSITE" id="PS00012">
    <property type="entry name" value="PHOSPHOPANTETHEINE"/>
    <property type="match status" value="1"/>
</dbReference>
<dbReference type="CDD" id="cd08956">
    <property type="entry name" value="KR_3_FAS_SDR_x"/>
    <property type="match status" value="1"/>
</dbReference>
<dbReference type="Pfam" id="PF00550">
    <property type="entry name" value="PP-binding"/>
    <property type="match status" value="2"/>
</dbReference>
<dbReference type="InterPro" id="IPR036736">
    <property type="entry name" value="ACP-like_sf"/>
</dbReference>
<reference evidence="13 14" key="1">
    <citation type="submission" date="2020-03" db="EMBL/GenBank/DDBJ databases">
        <title>Draft genome of Streptomyces sp. ventii, isolated from the Axial Seamount in the Pacific Ocean, and resequencing of the two type strains Streptomyces lonarensis strain NCL 716 and Streptomyces bohaiensis strain 11A07.</title>
        <authorList>
            <person name="Loughran R.M."/>
            <person name="Pfannmuller K.M."/>
            <person name="Wasson B.J."/>
            <person name="Deadmond M.C."/>
            <person name="Paddock B.E."/>
            <person name="Koyack M.J."/>
            <person name="Gallegos D.A."/>
            <person name="Mitchell E.A."/>
            <person name="Ushijima B."/>
            <person name="Saw J.H."/>
            <person name="Mcphail K.L."/>
            <person name="Videau P."/>
        </authorList>
    </citation>
    <scope>NUCLEOTIDE SEQUENCE [LARGE SCALE GENOMIC DNA]</scope>
    <source>
        <strain evidence="14">5675061</strain>
    </source>
</reference>
<feature type="domain" description="Carrier" evidence="10">
    <location>
        <begin position="26"/>
        <end position="103"/>
    </location>
</feature>
<keyword evidence="5" id="KW-0045">Antibiotic biosynthesis</keyword>
<dbReference type="InterPro" id="IPR014030">
    <property type="entry name" value="Ketoacyl_synth_N"/>
</dbReference>
<dbReference type="PANTHER" id="PTHR43775">
    <property type="entry name" value="FATTY ACID SYNTHASE"/>
    <property type="match status" value="1"/>
</dbReference>